<evidence type="ECO:0000313" key="1">
    <source>
        <dbReference type="EMBL" id="VDO06522.1"/>
    </source>
</evidence>
<protein>
    <submittedName>
        <fullName evidence="1 3">Uncharacterized protein</fullName>
    </submittedName>
</protein>
<keyword evidence="2" id="KW-1185">Reference proteome</keyword>
<evidence type="ECO:0000313" key="2">
    <source>
        <dbReference type="Proteomes" id="UP000278807"/>
    </source>
</evidence>
<reference evidence="3" key="1">
    <citation type="submission" date="2017-02" db="UniProtKB">
        <authorList>
            <consortium name="WormBaseParasite"/>
        </authorList>
    </citation>
    <scope>IDENTIFICATION</scope>
</reference>
<evidence type="ECO:0000313" key="3">
    <source>
        <dbReference type="WBParaSite" id="HNAJ_0000982701-mRNA-1"/>
    </source>
</evidence>
<organism evidence="3">
    <name type="scientific">Rodentolepis nana</name>
    <name type="common">Dwarf tapeworm</name>
    <name type="synonym">Hymenolepis nana</name>
    <dbReference type="NCBI Taxonomy" id="102285"/>
    <lineage>
        <taxon>Eukaryota</taxon>
        <taxon>Metazoa</taxon>
        <taxon>Spiralia</taxon>
        <taxon>Lophotrochozoa</taxon>
        <taxon>Platyhelminthes</taxon>
        <taxon>Cestoda</taxon>
        <taxon>Eucestoda</taxon>
        <taxon>Cyclophyllidea</taxon>
        <taxon>Hymenolepididae</taxon>
        <taxon>Rodentolepis</taxon>
    </lineage>
</organism>
<dbReference type="WBParaSite" id="HNAJ_0000982701-mRNA-1">
    <property type="protein sequence ID" value="HNAJ_0000982701-mRNA-1"/>
    <property type="gene ID" value="HNAJ_0000982701"/>
</dbReference>
<proteinExistence type="predicted"/>
<gene>
    <name evidence="1" type="ORF">HNAJ_LOCUS9822</name>
</gene>
<dbReference type="EMBL" id="UZAE01012761">
    <property type="protein sequence ID" value="VDO06522.1"/>
    <property type="molecule type" value="Genomic_DNA"/>
</dbReference>
<reference evidence="1 2" key="2">
    <citation type="submission" date="2018-11" db="EMBL/GenBank/DDBJ databases">
        <authorList>
            <consortium name="Pathogen Informatics"/>
        </authorList>
    </citation>
    <scope>NUCLEOTIDE SEQUENCE [LARGE SCALE GENOMIC DNA]</scope>
</reference>
<dbReference type="Proteomes" id="UP000278807">
    <property type="component" value="Unassembled WGS sequence"/>
</dbReference>
<sequence>MKGHFSVRVKERCLYLQPVKEILAFFYLQWWAICKNKAFTLLATANDGQKGSHHRWSLGEFPYLARLRILLLLFSRNRQVSSCVGDMTVGSVGEKCVSVMCSWQWSEARSRPLSINRVLSHFGP</sequence>
<name>A0A0R3TQK2_RODNA</name>
<dbReference type="AlphaFoldDB" id="A0A0R3TQK2"/>
<accession>A0A0R3TQK2</accession>